<dbReference type="GO" id="GO:0005525">
    <property type="term" value="F:GTP binding"/>
    <property type="evidence" value="ECO:0007669"/>
    <property type="project" value="InterPro"/>
</dbReference>
<feature type="domain" description="G" evidence="1">
    <location>
        <begin position="10"/>
        <end position="154"/>
    </location>
</feature>
<gene>
    <name evidence="2" type="ORF">GP2143_13011</name>
</gene>
<dbReference type="OrthoDB" id="5406017at2"/>
<dbReference type="Pfam" id="PF01926">
    <property type="entry name" value="MMR_HSR1"/>
    <property type="match status" value="1"/>
</dbReference>
<evidence type="ECO:0000259" key="1">
    <source>
        <dbReference type="Pfam" id="PF01926"/>
    </source>
</evidence>
<reference evidence="2 3" key="1">
    <citation type="journal article" date="2010" name="J. Bacteriol.">
        <title>Genome sequence of the oligotrophic marine Gammaproteobacterium HTCC2143, isolated from the Oregon Coast.</title>
        <authorList>
            <person name="Oh H.M."/>
            <person name="Kang I."/>
            <person name="Ferriera S."/>
            <person name="Giovannoni S.J."/>
            <person name="Cho J.C."/>
        </authorList>
    </citation>
    <scope>NUCLEOTIDE SEQUENCE [LARGE SCALE GENOMIC DNA]</scope>
    <source>
        <strain evidence="2 3">HTCC2143</strain>
    </source>
</reference>
<evidence type="ECO:0000313" key="3">
    <source>
        <dbReference type="Proteomes" id="UP000004931"/>
    </source>
</evidence>
<keyword evidence="3" id="KW-1185">Reference proteome</keyword>
<dbReference type="GO" id="GO:0002098">
    <property type="term" value="P:tRNA wobble uridine modification"/>
    <property type="evidence" value="ECO:0007669"/>
    <property type="project" value="TreeGrafter"/>
</dbReference>
<protein>
    <submittedName>
        <fullName evidence="2">Predicted GTPase</fullName>
    </submittedName>
</protein>
<dbReference type="eggNOG" id="COG1159">
    <property type="taxonomic scope" value="Bacteria"/>
</dbReference>
<dbReference type="InterPro" id="IPR027417">
    <property type="entry name" value="P-loop_NTPase"/>
</dbReference>
<dbReference type="Pfam" id="PF11981">
    <property type="entry name" value="DUF3482"/>
    <property type="match status" value="1"/>
</dbReference>
<dbReference type="STRING" id="247633.GP2143_13011"/>
<organism evidence="2 3">
    <name type="scientific">marine gamma proteobacterium HTCC2143</name>
    <dbReference type="NCBI Taxonomy" id="247633"/>
    <lineage>
        <taxon>Bacteria</taxon>
        <taxon>Pseudomonadati</taxon>
        <taxon>Pseudomonadota</taxon>
        <taxon>Gammaproteobacteria</taxon>
        <taxon>Cellvibrionales</taxon>
        <taxon>Spongiibacteraceae</taxon>
        <taxon>BD1-7 clade</taxon>
    </lineage>
</organism>
<dbReference type="InterPro" id="IPR005225">
    <property type="entry name" value="Small_GTP-bd"/>
</dbReference>
<accession>A0Y7S2</accession>
<dbReference type="NCBIfam" id="TIGR00231">
    <property type="entry name" value="small_GTP"/>
    <property type="match status" value="1"/>
</dbReference>
<dbReference type="AlphaFoldDB" id="A0Y7S2"/>
<dbReference type="SUPFAM" id="SSF52540">
    <property type="entry name" value="P-loop containing nucleoside triphosphate hydrolases"/>
    <property type="match status" value="1"/>
</dbReference>
<name>A0Y7S2_9GAMM</name>
<dbReference type="Gene3D" id="3.40.50.300">
    <property type="entry name" value="P-loop containing nucleotide triphosphate hydrolases"/>
    <property type="match status" value="1"/>
</dbReference>
<dbReference type="PANTHER" id="PTHR42714">
    <property type="entry name" value="TRNA MODIFICATION GTPASE GTPBP3"/>
    <property type="match status" value="1"/>
</dbReference>
<dbReference type="GO" id="GO:0030488">
    <property type="term" value="P:tRNA methylation"/>
    <property type="evidence" value="ECO:0007669"/>
    <property type="project" value="TreeGrafter"/>
</dbReference>
<dbReference type="EMBL" id="AAVT01000001">
    <property type="protein sequence ID" value="EAW32176.1"/>
    <property type="molecule type" value="Genomic_DNA"/>
</dbReference>
<comment type="caution">
    <text evidence="2">The sequence shown here is derived from an EMBL/GenBank/DDBJ whole genome shotgun (WGS) entry which is preliminary data.</text>
</comment>
<evidence type="ECO:0000313" key="2">
    <source>
        <dbReference type="EMBL" id="EAW32176.1"/>
    </source>
</evidence>
<sequence>MEPKANLPLNIAVVGHTNVGKTSLIRTLTRRNSFGDVSSSPGTTRHVESQVLMVTGQKIVRLLDTPGFEDSIGLFDTIETLDDGREKLGIDRLALFLQSKEAASSFSQEAKVIRQLLECDVAFYVIDAREPVLGKYQDELRIISLAAKPIFPLLNFVASDNSRVDQWTKLLKALNLHTSMQFDSVAYDFFAEQQLYKKMQTMLAVGWQQPLELLINHRLEAWQDLLIAAANRVATLLIDTASYRQAITKDTSLASSAKQLQQTIRKKENTAALDLLALFKFQSDDYGANLLPVSENSWKLDLFDPKTLKLFGIKATSTAAKGAVIGLGIDMAVGGVSLGAAAALGALLGGLWQTGKQFGREAIAYVSGERYLCAEDNTLILIWRRSTSLTSALRHRGHAAQKPVMIAKPQSEANTEETTADQQVMLSLKIARNHPQWSKRQGLVEFAPTAKQRCIAALTTIIIAQWRETYNIQ</sequence>
<dbReference type="Proteomes" id="UP000004931">
    <property type="component" value="Unassembled WGS sequence"/>
</dbReference>
<dbReference type="InterPro" id="IPR006073">
    <property type="entry name" value="GTP-bd"/>
</dbReference>
<dbReference type="InterPro" id="IPR021871">
    <property type="entry name" value="DUF3482"/>
</dbReference>
<proteinExistence type="predicted"/>
<dbReference type="GO" id="GO:0005829">
    <property type="term" value="C:cytosol"/>
    <property type="evidence" value="ECO:0007669"/>
    <property type="project" value="TreeGrafter"/>
</dbReference>
<dbReference type="PANTHER" id="PTHR42714:SF7">
    <property type="entry name" value="G DOMAIN-CONTAINING PROTEIN"/>
    <property type="match status" value="1"/>
</dbReference>